<evidence type="ECO:0000256" key="10">
    <source>
        <dbReference type="ARBA" id="ARBA00022833"/>
    </source>
</evidence>
<keyword evidence="10" id="KW-0862">Zinc</keyword>
<reference evidence="19 20" key="1">
    <citation type="journal article" date="2020" name="Nat. Food">
        <title>A phased Vanilla planifolia genome enables genetic improvement of flavour and production.</title>
        <authorList>
            <person name="Hasing T."/>
            <person name="Tang H."/>
            <person name="Brym M."/>
            <person name="Khazi F."/>
            <person name="Huang T."/>
            <person name="Chambers A.H."/>
        </authorList>
    </citation>
    <scope>NUCLEOTIDE SEQUENCE [LARGE SCALE GENOMIC DNA]</scope>
    <source>
        <tissue evidence="18">Leaf</tissue>
    </source>
</reference>
<sequence>MLLLIAKHELGINETTQGGDFLSPIPLPDIPSANYGSKISPSIVLIIVILAAIFFVSGLLHLLVRILFRSTARGPEESQNVTALQGQLQELFQLHDAGVDQSFIDMLPIFLYKTIIGLNDPFDCAVCLSEFKPEDKLRLLPKCSHAFHIECIDTWLLSHSTCPLCRRSLFPEFSPACCFSPVVLVVESGSETSREILGEELGLNSHVGFSGEECLGSPKSDLSIKPGQLVPKGESSLALMGFADEELVPVKLGKFRNADMEGGEGCSNGSGNREQSQRRCFSMGSYEYMLDDSCMLQVAITPVKEKPNSHESGRRVAASDCYCHSKREGFRIVDGSNVTIGSGKKSTPATSLQKESFSFSKIWLRGRVGKEEVDGESKRRAFSFRFPLPGVLSEEKKAREEF</sequence>
<dbReference type="SUPFAM" id="SSF57850">
    <property type="entry name" value="RING/U-box"/>
    <property type="match status" value="1"/>
</dbReference>
<evidence type="ECO:0000256" key="12">
    <source>
        <dbReference type="ARBA" id="ARBA00023136"/>
    </source>
</evidence>
<keyword evidence="19" id="KW-1185">Reference proteome</keyword>
<dbReference type="PROSITE" id="PS50089">
    <property type="entry name" value="ZF_RING_2"/>
    <property type="match status" value="1"/>
</dbReference>
<dbReference type="PANTHER" id="PTHR45768:SF10">
    <property type="entry name" value="RING-H2 FINGER PROTEIN ATL13-RELATED"/>
    <property type="match status" value="1"/>
</dbReference>
<keyword evidence="11 15" id="KW-1133">Transmembrane helix</keyword>
<evidence type="ECO:0000256" key="2">
    <source>
        <dbReference type="ARBA" id="ARBA00004167"/>
    </source>
</evidence>
<dbReference type="Pfam" id="PF13639">
    <property type="entry name" value="zf-RING_2"/>
    <property type="match status" value="1"/>
</dbReference>
<evidence type="ECO:0000256" key="15">
    <source>
        <dbReference type="SAM" id="Phobius"/>
    </source>
</evidence>
<dbReference type="GO" id="GO:0008270">
    <property type="term" value="F:zinc ion binding"/>
    <property type="evidence" value="ECO:0007669"/>
    <property type="project" value="UniProtKB-KW"/>
</dbReference>
<dbReference type="Gene3D" id="3.30.40.10">
    <property type="entry name" value="Zinc/RING finger domain, C3HC4 (zinc finger)"/>
    <property type="match status" value="1"/>
</dbReference>
<evidence type="ECO:0000256" key="13">
    <source>
        <dbReference type="ARBA" id="ARBA00024209"/>
    </source>
</evidence>
<keyword evidence="9" id="KW-0833">Ubl conjugation pathway</keyword>
<keyword evidence="8 14" id="KW-0863">Zinc-finger</keyword>
<name>A0A835UTR8_VANPL</name>
<dbReference type="AlphaFoldDB" id="A0A835UTR8"/>
<evidence type="ECO:0000256" key="5">
    <source>
        <dbReference type="ARBA" id="ARBA00022679"/>
    </source>
</evidence>
<gene>
    <name evidence="18" type="ORF">HPP92_016846</name>
    <name evidence="17" type="ORF">HPP92_017455</name>
</gene>
<dbReference type="InterPro" id="IPR001841">
    <property type="entry name" value="Znf_RING"/>
</dbReference>
<accession>A0A835UTR8</accession>
<proteinExistence type="inferred from homology"/>
<comment type="catalytic activity">
    <reaction evidence="1">
        <text>S-ubiquitinyl-[E2 ubiquitin-conjugating enzyme]-L-cysteine + [acceptor protein]-L-lysine = [E2 ubiquitin-conjugating enzyme]-L-cysteine + N(6)-ubiquitinyl-[acceptor protein]-L-lysine.</text>
        <dbReference type="EC" id="2.3.2.27"/>
    </reaction>
</comment>
<evidence type="ECO:0000256" key="11">
    <source>
        <dbReference type="ARBA" id="ARBA00022989"/>
    </source>
</evidence>
<comment type="subcellular location">
    <subcellularLocation>
        <location evidence="2">Membrane</location>
        <topology evidence="2">Single-pass membrane protein</topology>
    </subcellularLocation>
</comment>
<evidence type="ECO:0000256" key="8">
    <source>
        <dbReference type="ARBA" id="ARBA00022771"/>
    </source>
</evidence>
<dbReference type="Proteomes" id="UP000636800">
    <property type="component" value="Unassembled WGS sequence"/>
</dbReference>
<evidence type="ECO:0000256" key="9">
    <source>
        <dbReference type="ARBA" id="ARBA00022786"/>
    </source>
</evidence>
<evidence type="ECO:0000313" key="18">
    <source>
        <dbReference type="EMBL" id="KAG0472300.1"/>
    </source>
</evidence>
<dbReference type="GO" id="GO:0016020">
    <property type="term" value="C:membrane"/>
    <property type="evidence" value="ECO:0007669"/>
    <property type="project" value="UniProtKB-SubCell"/>
</dbReference>
<feature type="transmembrane region" description="Helical" evidence="15">
    <location>
        <begin position="43"/>
        <end position="64"/>
    </location>
</feature>
<dbReference type="SMART" id="SM00184">
    <property type="entry name" value="RING"/>
    <property type="match status" value="1"/>
</dbReference>
<feature type="domain" description="RING-type" evidence="16">
    <location>
        <begin position="124"/>
        <end position="166"/>
    </location>
</feature>
<dbReference type="InterPro" id="IPR013083">
    <property type="entry name" value="Znf_RING/FYVE/PHD"/>
</dbReference>
<evidence type="ECO:0000256" key="6">
    <source>
        <dbReference type="ARBA" id="ARBA00022692"/>
    </source>
</evidence>
<keyword evidence="6 15" id="KW-0812">Transmembrane</keyword>
<evidence type="ECO:0000256" key="3">
    <source>
        <dbReference type="ARBA" id="ARBA00004906"/>
    </source>
</evidence>
<evidence type="ECO:0000313" key="17">
    <source>
        <dbReference type="EMBL" id="KAG0470755.1"/>
    </source>
</evidence>
<comment type="caution">
    <text evidence="18">The sequence shown here is derived from an EMBL/GenBank/DDBJ whole genome shotgun (WGS) entry which is preliminary data.</text>
</comment>
<evidence type="ECO:0000256" key="7">
    <source>
        <dbReference type="ARBA" id="ARBA00022723"/>
    </source>
</evidence>
<evidence type="ECO:0000259" key="16">
    <source>
        <dbReference type="PROSITE" id="PS50089"/>
    </source>
</evidence>
<organism evidence="18 20">
    <name type="scientific">Vanilla planifolia</name>
    <name type="common">Vanilla</name>
    <dbReference type="NCBI Taxonomy" id="51239"/>
    <lineage>
        <taxon>Eukaryota</taxon>
        <taxon>Viridiplantae</taxon>
        <taxon>Streptophyta</taxon>
        <taxon>Embryophyta</taxon>
        <taxon>Tracheophyta</taxon>
        <taxon>Spermatophyta</taxon>
        <taxon>Magnoliopsida</taxon>
        <taxon>Liliopsida</taxon>
        <taxon>Asparagales</taxon>
        <taxon>Orchidaceae</taxon>
        <taxon>Vanilloideae</taxon>
        <taxon>Vanilleae</taxon>
        <taxon>Vanilla</taxon>
    </lineage>
</organism>
<dbReference type="OrthoDB" id="8062037at2759"/>
<keyword evidence="12 15" id="KW-0472">Membrane</keyword>
<evidence type="ECO:0000256" key="14">
    <source>
        <dbReference type="PROSITE-ProRule" id="PRU00175"/>
    </source>
</evidence>
<dbReference type="EMBL" id="JADCNM010000008">
    <property type="protein sequence ID" value="KAG0472300.1"/>
    <property type="molecule type" value="Genomic_DNA"/>
</dbReference>
<evidence type="ECO:0000256" key="4">
    <source>
        <dbReference type="ARBA" id="ARBA00012483"/>
    </source>
</evidence>
<dbReference type="FunFam" id="3.30.40.10:FF:000187">
    <property type="entry name" value="E3 ubiquitin-protein ligase ATL6"/>
    <property type="match status" value="1"/>
</dbReference>
<evidence type="ECO:0000313" key="20">
    <source>
        <dbReference type="Proteomes" id="UP000639772"/>
    </source>
</evidence>
<dbReference type="GO" id="GO:0061630">
    <property type="term" value="F:ubiquitin protein ligase activity"/>
    <property type="evidence" value="ECO:0007669"/>
    <property type="project" value="UniProtKB-EC"/>
</dbReference>
<dbReference type="CDD" id="cd16461">
    <property type="entry name" value="RING-H2_EL5-like"/>
    <property type="match status" value="1"/>
</dbReference>
<evidence type="ECO:0000256" key="1">
    <source>
        <dbReference type="ARBA" id="ARBA00000900"/>
    </source>
</evidence>
<protein>
    <recommendedName>
        <fullName evidence="4">RING-type E3 ubiquitin transferase</fullName>
        <ecNumber evidence="4">2.3.2.27</ecNumber>
    </recommendedName>
</protein>
<keyword evidence="7" id="KW-0479">Metal-binding</keyword>
<comment type="similarity">
    <text evidence="13">Belongs to the RING-type zinc finger family. ATL subfamily.</text>
</comment>
<comment type="pathway">
    <text evidence="3">Protein modification; protein ubiquitination.</text>
</comment>
<dbReference type="PANTHER" id="PTHR45768">
    <property type="entry name" value="E3 UBIQUITIN-PROTEIN LIGASE RNF13-LIKE"/>
    <property type="match status" value="1"/>
</dbReference>
<dbReference type="EC" id="2.3.2.27" evidence="4"/>
<dbReference type="EMBL" id="JADCNL010000008">
    <property type="protein sequence ID" value="KAG0470755.1"/>
    <property type="molecule type" value="Genomic_DNA"/>
</dbReference>
<evidence type="ECO:0000313" key="19">
    <source>
        <dbReference type="Proteomes" id="UP000636800"/>
    </source>
</evidence>
<keyword evidence="5" id="KW-0808">Transferase</keyword>
<dbReference type="Proteomes" id="UP000639772">
    <property type="component" value="Unassembled WGS sequence"/>
</dbReference>